<organism evidence="8 9">
    <name type="scientific">Lishizhenia tianjinensis</name>
    <dbReference type="NCBI Taxonomy" id="477690"/>
    <lineage>
        <taxon>Bacteria</taxon>
        <taxon>Pseudomonadati</taxon>
        <taxon>Bacteroidota</taxon>
        <taxon>Flavobacteriia</taxon>
        <taxon>Flavobacteriales</taxon>
        <taxon>Crocinitomicaceae</taxon>
        <taxon>Lishizhenia</taxon>
    </lineage>
</organism>
<evidence type="ECO:0000313" key="8">
    <source>
        <dbReference type="EMBL" id="SFT88539.1"/>
    </source>
</evidence>
<feature type="domain" description="Polysaccharide chain length determinant N-terminal" evidence="7">
    <location>
        <begin position="13"/>
        <end position="99"/>
    </location>
</feature>
<dbReference type="Pfam" id="PF02706">
    <property type="entry name" value="Wzz"/>
    <property type="match status" value="1"/>
</dbReference>
<feature type="transmembrane region" description="Helical" evidence="6">
    <location>
        <begin position="24"/>
        <end position="47"/>
    </location>
</feature>
<gene>
    <name evidence="8" type="ORF">SAMN05216474_2923</name>
</gene>
<dbReference type="EMBL" id="FPAS01000006">
    <property type="protein sequence ID" value="SFT88539.1"/>
    <property type="molecule type" value="Genomic_DNA"/>
</dbReference>
<dbReference type="RefSeq" id="WP_090252416.1">
    <property type="nucleotide sequence ID" value="NZ_FPAS01000006.1"/>
</dbReference>
<keyword evidence="3 6" id="KW-0812">Transmembrane</keyword>
<accession>A0A1I7BMY8</accession>
<evidence type="ECO:0000256" key="6">
    <source>
        <dbReference type="SAM" id="Phobius"/>
    </source>
</evidence>
<proteinExistence type="predicted"/>
<evidence type="ECO:0000256" key="1">
    <source>
        <dbReference type="ARBA" id="ARBA00004651"/>
    </source>
</evidence>
<keyword evidence="5 6" id="KW-0472">Membrane</keyword>
<dbReference type="InterPro" id="IPR003856">
    <property type="entry name" value="LPS_length_determ_N"/>
</dbReference>
<feature type="transmembrane region" description="Helical" evidence="6">
    <location>
        <begin position="299"/>
        <end position="318"/>
    </location>
</feature>
<dbReference type="PANTHER" id="PTHR32309:SF13">
    <property type="entry name" value="FERRIC ENTEROBACTIN TRANSPORT PROTEIN FEPE"/>
    <property type="match status" value="1"/>
</dbReference>
<dbReference type="PANTHER" id="PTHR32309">
    <property type="entry name" value="TYROSINE-PROTEIN KINASE"/>
    <property type="match status" value="1"/>
</dbReference>
<keyword evidence="9" id="KW-1185">Reference proteome</keyword>
<comment type="subcellular location">
    <subcellularLocation>
        <location evidence="1">Cell membrane</location>
        <topology evidence="1">Multi-pass membrane protein</topology>
    </subcellularLocation>
</comment>
<protein>
    <submittedName>
        <fullName evidence="8">LPS O-antigen chain length determinant protein, WzzB/FepE family</fullName>
    </submittedName>
</protein>
<evidence type="ECO:0000256" key="4">
    <source>
        <dbReference type="ARBA" id="ARBA00022989"/>
    </source>
</evidence>
<evidence type="ECO:0000313" key="9">
    <source>
        <dbReference type="Proteomes" id="UP000236454"/>
    </source>
</evidence>
<evidence type="ECO:0000256" key="2">
    <source>
        <dbReference type="ARBA" id="ARBA00022475"/>
    </source>
</evidence>
<evidence type="ECO:0000256" key="3">
    <source>
        <dbReference type="ARBA" id="ARBA00022692"/>
    </source>
</evidence>
<dbReference type="GO" id="GO:0004713">
    <property type="term" value="F:protein tyrosine kinase activity"/>
    <property type="evidence" value="ECO:0007669"/>
    <property type="project" value="TreeGrafter"/>
</dbReference>
<dbReference type="OrthoDB" id="1524741at2"/>
<dbReference type="Proteomes" id="UP000236454">
    <property type="component" value="Unassembled WGS sequence"/>
</dbReference>
<keyword evidence="2" id="KW-1003">Cell membrane</keyword>
<evidence type="ECO:0000259" key="7">
    <source>
        <dbReference type="Pfam" id="PF02706"/>
    </source>
</evidence>
<dbReference type="AlphaFoldDB" id="A0A1I7BMY8"/>
<reference evidence="8 9" key="1">
    <citation type="submission" date="2016-10" db="EMBL/GenBank/DDBJ databases">
        <authorList>
            <person name="de Groot N.N."/>
        </authorList>
    </citation>
    <scope>NUCLEOTIDE SEQUENCE [LARGE SCALE GENOMIC DNA]</scope>
    <source>
        <strain evidence="8 9">CGMCC 1.7005</strain>
    </source>
</reference>
<keyword evidence="4 6" id="KW-1133">Transmembrane helix</keyword>
<name>A0A1I7BMY8_9FLAO</name>
<sequence>MEKTETNNSGAQDLLIFLWAKRKVIIGISAVAFVIGIVVSLMMTVLYQSTAIVFPAATSTVSFSEQRNAKANAMDFGEEEQAEQLIQILQSSKIRNKIVERFNLMEVYEIDQDDPNRYFKLGKAYEQHIAFERTRYGSILIDVLDEQPERAANIANKIVDLIDTVKNDLIKERTIPAYEVNKRKLDKLNESQRELIAEMDSLAAMGVVGPEARANLFSALNESRPEDREFFRKQIEVNVKYGSRYDALADLREFRIEKLTDQEVSYEQAESDAYENFTHKFVVESAVPADKKAKPKRSIIVLLITFSAFVLTIFYLLVAEKIKELKKVA</sequence>
<dbReference type="STRING" id="477690.SAMN05216474_2923"/>
<evidence type="ECO:0000256" key="5">
    <source>
        <dbReference type="ARBA" id="ARBA00023136"/>
    </source>
</evidence>
<dbReference type="InterPro" id="IPR050445">
    <property type="entry name" value="Bact_polysacc_biosynth/exp"/>
</dbReference>
<dbReference type="GO" id="GO:0005886">
    <property type="term" value="C:plasma membrane"/>
    <property type="evidence" value="ECO:0007669"/>
    <property type="project" value="UniProtKB-SubCell"/>
</dbReference>